<comment type="caution">
    <text evidence="2">The sequence shown here is derived from an EMBL/GenBank/DDBJ whole genome shotgun (WGS) entry which is preliminary data.</text>
</comment>
<accession>A0ABV8H6S2</accession>
<reference evidence="3" key="1">
    <citation type="journal article" date="2019" name="Int. J. Syst. Evol. Microbiol.">
        <title>The Global Catalogue of Microorganisms (GCM) 10K type strain sequencing project: providing services to taxonomists for standard genome sequencing and annotation.</title>
        <authorList>
            <consortium name="The Broad Institute Genomics Platform"/>
            <consortium name="The Broad Institute Genome Sequencing Center for Infectious Disease"/>
            <person name="Wu L."/>
            <person name="Ma J."/>
        </authorList>
    </citation>
    <scope>NUCLEOTIDE SEQUENCE [LARGE SCALE GENOMIC DNA]</scope>
    <source>
        <strain evidence="3">CECT 9128</strain>
    </source>
</reference>
<evidence type="ECO:0000313" key="2">
    <source>
        <dbReference type="EMBL" id="MFC4027772.1"/>
    </source>
</evidence>
<name>A0ABV8H6S2_9FLAO</name>
<keyword evidence="3" id="KW-1185">Reference proteome</keyword>
<gene>
    <name evidence="2" type="ORF">ACFOS1_10185</name>
</gene>
<dbReference type="RefSeq" id="WP_290233338.1">
    <property type="nucleotide sequence ID" value="NZ_JAUFPZ010000002.1"/>
</dbReference>
<dbReference type="EMBL" id="JBHSAS010000006">
    <property type="protein sequence ID" value="MFC4027772.1"/>
    <property type="molecule type" value="Genomic_DNA"/>
</dbReference>
<sequence length="64" mass="7433">MKISKILAVLTFVFLISCSGTSGETRKLDTENIDEVQIQEGDSIQHFYNGTHRIKRRRHSDKRQ</sequence>
<proteinExistence type="predicted"/>
<feature type="signal peptide" evidence="1">
    <location>
        <begin position="1"/>
        <end position="22"/>
    </location>
</feature>
<organism evidence="2 3">
    <name type="scientific">Zunongwangia endophytica</name>
    <dbReference type="NCBI Taxonomy" id="1808945"/>
    <lineage>
        <taxon>Bacteria</taxon>
        <taxon>Pseudomonadati</taxon>
        <taxon>Bacteroidota</taxon>
        <taxon>Flavobacteriia</taxon>
        <taxon>Flavobacteriales</taxon>
        <taxon>Flavobacteriaceae</taxon>
        <taxon>Zunongwangia</taxon>
    </lineage>
</organism>
<evidence type="ECO:0000256" key="1">
    <source>
        <dbReference type="SAM" id="SignalP"/>
    </source>
</evidence>
<evidence type="ECO:0000313" key="3">
    <source>
        <dbReference type="Proteomes" id="UP001595793"/>
    </source>
</evidence>
<dbReference type="Proteomes" id="UP001595793">
    <property type="component" value="Unassembled WGS sequence"/>
</dbReference>
<dbReference type="PROSITE" id="PS51257">
    <property type="entry name" value="PROKAR_LIPOPROTEIN"/>
    <property type="match status" value="1"/>
</dbReference>
<keyword evidence="1" id="KW-0732">Signal</keyword>
<protein>
    <submittedName>
        <fullName evidence="2">Uncharacterized protein</fullName>
    </submittedName>
</protein>
<feature type="chain" id="PRO_5047028118" evidence="1">
    <location>
        <begin position="23"/>
        <end position="64"/>
    </location>
</feature>